<protein>
    <submittedName>
        <fullName evidence="1">Uncharacterized protein</fullName>
    </submittedName>
</protein>
<organism evidence="1 2">
    <name type="scientific">Pedobacter steynii</name>
    <dbReference type="NCBI Taxonomy" id="430522"/>
    <lineage>
        <taxon>Bacteria</taxon>
        <taxon>Pseudomonadati</taxon>
        <taxon>Bacteroidota</taxon>
        <taxon>Sphingobacteriia</taxon>
        <taxon>Sphingobacteriales</taxon>
        <taxon>Sphingobacteriaceae</taxon>
        <taxon>Pedobacter</taxon>
    </lineage>
</organism>
<dbReference type="OrthoDB" id="9763993at2"/>
<dbReference type="Proteomes" id="UP000094313">
    <property type="component" value="Chromosome"/>
</dbReference>
<sequence length="69" mass="8164">MEQLRDQLIRFLGIMAMGHLHRKADEYFFSQSEMLQLISTHYRFSPIERKQAATANYWQTEAAITSLSR</sequence>
<accession>A0A1D7QLN7</accession>
<evidence type="ECO:0000313" key="2">
    <source>
        <dbReference type="Proteomes" id="UP000094313"/>
    </source>
</evidence>
<dbReference type="RefSeq" id="WP_069381232.1">
    <property type="nucleotide sequence ID" value="NZ_CP017141.1"/>
</dbReference>
<name>A0A1D7QLN7_9SPHI</name>
<dbReference type="KEGG" id="psty:BFS30_21865"/>
<proteinExistence type="predicted"/>
<evidence type="ECO:0000313" key="1">
    <source>
        <dbReference type="EMBL" id="AOM79570.1"/>
    </source>
</evidence>
<dbReference type="EMBL" id="CP017141">
    <property type="protein sequence ID" value="AOM79570.1"/>
    <property type="molecule type" value="Genomic_DNA"/>
</dbReference>
<keyword evidence="2" id="KW-1185">Reference proteome</keyword>
<dbReference type="AlphaFoldDB" id="A0A1D7QLN7"/>
<gene>
    <name evidence="1" type="ORF">BFS30_21865</name>
</gene>
<reference evidence="1 2" key="1">
    <citation type="submission" date="2016-08" db="EMBL/GenBank/DDBJ databases">
        <authorList>
            <person name="Seilhamer J.J."/>
        </authorList>
    </citation>
    <scope>NUCLEOTIDE SEQUENCE [LARGE SCALE GENOMIC DNA]</scope>
    <source>
        <strain evidence="1 2">DX4</strain>
    </source>
</reference>